<evidence type="ECO:0000259" key="4">
    <source>
        <dbReference type="PROSITE" id="PS50999"/>
    </source>
</evidence>
<protein>
    <recommendedName>
        <fullName evidence="4">Cytochrome oxidase subunit II transmembrane region profile domain-containing protein</fullName>
    </recommendedName>
</protein>
<dbReference type="RefSeq" id="WP_337336867.1">
    <property type="nucleotide sequence ID" value="NZ_JBBDGL010000001.1"/>
</dbReference>
<evidence type="ECO:0000256" key="3">
    <source>
        <dbReference type="SAM" id="Phobius"/>
    </source>
</evidence>
<comment type="caution">
    <text evidence="5">The sequence shown here is derived from an EMBL/GenBank/DDBJ whole genome shotgun (WGS) entry which is preliminary data.</text>
</comment>
<evidence type="ECO:0000256" key="1">
    <source>
        <dbReference type="ARBA" id="ARBA00004141"/>
    </source>
</evidence>
<feature type="compositionally biased region" description="Low complexity" evidence="2">
    <location>
        <begin position="54"/>
        <end position="67"/>
    </location>
</feature>
<dbReference type="PROSITE" id="PS50999">
    <property type="entry name" value="COX2_TM"/>
    <property type="match status" value="1"/>
</dbReference>
<keyword evidence="3" id="KW-0472">Membrane</keyword>
<sequence>MDSYWVAVVWTLLPTVVVSIIFFLVMRGVIRMDRTERREYAKFEAEERARRGLPAASASTPPSASSD</sequence>
<evidence type="ECO:0000256" key="2">
    <source>
        <dbReference type="SAM" id="MobiDB-lite"/>
    </source>
</evidence>
<dbReference type="EMBL" id="JBBDGL010000001">
    <property type="protein sequence ID" value="MEJ1154430.1"/>
    <property type="molecule type" value="Genomic_DNA"/>
</dbReference>
<evidence type="ECO:0000313" key="5">
    <source>
        <dbReference type="EMBL" id="MEJ1154430.1"/>
    </source>
</evidence>
<organism evidence="5 6">
    <name type="scientific">Microbacterium marmarense</name>
    <dbReference type="NCBI Taxonomy" id="3122051"/>
    <lineage>
        <taxon>Bacteria</taxon>
        <taxon>Bacillati</taxon>
        <taxon>Actinomycetota</taxon>
        <taxon>Actinomycetes</taxon>
        <taxon>Micrococcales</taxon>
        <taxon>Microbacteriaceae</taxon>
        <taxon>Microbacterium</taxon>
    </lineage>
</organism>
<keyword evidence="3" id="KW-0812">Transmembrane</keyword>
<feature type="region of interest" description="Disordered" evidence="2">
    <location>
        <begin position="45"/>
        <end position="67"/>
    </location>
</feature>
<feature type="transmembrane region" description="Helical" evidence="3">
    <location>
        <begin position="6"/>
        <end position="30"/>
    </location>
</feature>
<accession>A0ABU8LT06</accession>
<keyword evidence="3" id="KW-1133">Transmembrane helix</keyword>
<keyword evidence="6" id="KW-1185">Reference proteome</keyword>
<comment type="subcellular location">
    <subcellularLocation>
        <location evidence="1">Membrane</location>
        <topology evidence="1">Multi-pass membrane protein</topology>
    </subcellularLocation>
</comment>
<dbReference type="InterPro" id="IPR011759">
    <property type="entry name" value="Cyt_c_oxidase_su2_TM_dom"/>
</dbReference>
<reference evidence="5 6" key="1">
    <citation type="submission" date="2024-02" db="EMBL/GenBank/DDBJ databases">
        <authorList>
            <person name="Saticioglu I.B."/>
        </authorList>
    </citation>
    <scope>NUCLEOTIDE SEQUENCE [LARGE SCALE GENOMIC DNA]</scope>
    <source>
        <strain evidence="5 6">Mu-86</strain>
    </source>
</reference>
<dbReference type="Proteomes" id="UP001368654">
    <property type="component" value="Unassembled WGS sequence"/>
</dbReference>
<gene>
    <name evidence="5" type="ORF">WDU96_02310</name>
</gene>
<proteinExistence type="predicted"/>
<evidence type="ECO:0000313" key="6">
    <source>
        <dbReference type="Proteomes" id="UP001368654"/>
    </source>
</evidence>
<name>A0ABU8LT06_9MICO</name>
<feature type="domain" description="Cytochrome oxidase subunit II transmembrane region profile" evidence="4">
    <location>
        <begin position="1"/>
        <end position="36"/>
    </location>
</feature>